<reference evidence="1" key="1">
    <citation type="journal article" date="2021" name="PeerJ">
        <title>Extensive microbial diversity within the chicken gut microbiome revealed by metagenomics and culture.</title>
        <authorList>
            <person name="Gilroy R."/>
            <person name="Ravi A."/>
            <person name="Getino M."/>
            <person name="Pursley I."/>
            <person name="Horton D.L."/>
            <person name="Alikhan N.F."/>
            <person name="Baker D."/>
            <person name="Gharbi K."/>
            <person name="Hall N."/>
            <person name="Watson M."/>
            <person name="Adriaenssens E.M."/>
            <person name="Foster-Nyarko E."/>
            <person name="Jarju S."/>
            <person name="Secka A."/>
            <person name="Antonio M."/>
            <person name="Oren A."/>
            <person name="Chaudhuri R.R."/>
            <person name="La Ragione R."/>
            <person name="Hildebrand F."/>
            <person name="Pallen M.J."/>
        </authorList>
    </citation>
    <scope>NUCLEOTIDE SEQUENCE</scope>
    <source>
        <strain evidence="1">CHK186-16707</strain>
    </source>
</reference>
<reference evidence="1" key="2">
    <citation type="submission" date="2021-04" db="EMBL/GenBank/DDBJ databases">
        <authorList>
            <person name="Gilroy R."/>
        </authorList>
    </citation>
    <scope>NUCLEOTIDE SEQUENCE</scope>
    <source>
        <strain evidence="1">CHK186-16707</strain>
    </source>
</reference>
<comment type="caution">
    <text evidence="1">The sequence shown here is derived from an EMBL/GenBank/DDBJ whole genome shotgun (WGS) entry which is preliminary data.</text>
</comment>
<organism evidence="1 2">
    <name type="scientific">Candidatus Mailhella merdigallinarum</name>
    <dbReference type="NCBI Taxonomy" id="2838658"/>
    <lineage>
        <taxon>Bacteria</taxon>
        <taxon>Pseudomonadati</taxon>
        <taxon>Thermodesulfobacteriota</taxon>
        <taxon>Desulfovibrionia</taxon>
        <taxon>Desulfovibrionales</taxon>
        <taxon>Desulfovibrionaceae</taxon>
        <taxon>Mailhella</taxon>
    </lineage>
</organism>
<dbReference type="AlphaFoldDB" id="A0A9D2KKM6"/>
<evidence type="ECO:0000313" key="1">
    <source>
        <dbReference type="EMBL" id="HJA09074.1"/>
    </source>
</evidence>
<dbReference type="Proteomes" id="UP000824225">
    <property type="component" value="Unassembled WGS sequence"/>
</dbReference>
<dbReference type="EMBL" id="DXAN01000025">
    <property type="protein sequence ID" value="HJA09074.1"/>
    <property type="molecule type" value="Genomic_DNA"/>
</dbReference>
<gene>
    <name evidence="1" type="ORF">H9962_07790</name>
</gene>
<evidence type="ECO:0000313" key="2">
    <source>
        <dbReference type="Proteomes" id="UP000824225"/>
    </source>
</evidence>
<name>A0A9D2KKM6_9BACT</name>
<accession>A0A9D2KKM6</accession>
<sequence>MSRITGAKCEDCGKVAGGAGNWSAVWRALKNAGWTVDRGAHRCPACSEAWRARLAREARRGSADR</sequence>
<protein>
    <submittedName>
        <fullName evidence="1">Uncharacterized protein</fullName>
    </submittedName>
</protein>
<proteinExistence type="predicted"/>